<dbReference type="GO" id="GO:0022857">
    <property type="term" value="F:transmembrane transporter activity"/>
    <property type="evidence" value="ECO:0007669"/>
    <property type="project" value="InterPro"/>
</dbReference>
<keyword evidence="3 9" id="KW-0813">Transport</keyword>
<feature type="transmembrane region" description="Helical" evidence="9">
    <location>
        <begin position="99"/>
        <end position="117"/>
    </location>
</feature>
<sequence length="230" mass="25634">MDNLLHDLYRNFIEGNRYNYILSGLGVTLKVTVFALLIGVIMGFLIAVVRSTFELNGQLKLLSLICKIYVTIIRGTPVVVQLLIIYFCVFAAVDISKTLVAIIAFGCNSAAYVSEIFRSGILSIDKGQFEAGRSLGFSYRQTMFTIIMPQAIKNVIPTLGNEFISLLKETSVAGYIALQDLTKAGDIIRSRTFDAFIPLFTVAAIYLIMVLILTKMVAVLERRLRVSERR</sequence>
<keyword evidence="5 9" id="KW-0812">Transmembrane</keyword>
<feature type="domain" description="ABC transmembrane type-1" evidence="10">
    <location>
        <begin position="25"/>
        <end position="217"/>
    </location>
</feature>
<dbReference type="Pfam" id="PF00528">
    <property type="entry name" value="BPD_transp_1"/>
    <property type="match status" value="1"/>
</dbReference>
<organism evidence="11 12">
    <name type="scientific">Acetitomaculum ruminis DSM 5522</name>
    <dbReference type="NCBI Taxonomy" id="1120918"/>
    <lineage>
        <taxon>Bacteria</taxon>
        <taxon>Bacillati</taxon>
        <taxon>Bacillota</taxon>
        <taxon>Clostridia</taxon>
        <taxon>Lachnospirales</taxon>
        <taxon>Lachnospiraceae</taxon>
        <taxon>Acetitomaculum</taxon>
    </lineage>
</organism>
<dbReference type="STRING" id="1120918.SAMN05216249_1257"/>
<dbReference type="EMBL" id="FOJY01000025">
    <property type="protein sequence ID" value="SFB35852.1"/>
    <property type="molecule type" value="Genomic_DNA"/>
</dbReference>
<evidence type="ECO:0000256" key="4">
    <source>
        <dbReference type="ARBA" id="ARBA00022475"/>
    </source>
</evidence>
<keyword evidence="8 9" id="KW-0472">Membrane</keyword>
<comment type="similarity">
    <text evidence="2">Belongs to the binding-protein-dependent transport system permease family. HisMQ subfamily.</text>
</comment>
<dbReference type="Gene3D" id="1.10.3720.10">
    <property type="entry name" value="MetI-like"/>
    <property type="match status" value="1"/>
</dbReference>
<evidence type="ECO:0000313" key="11">
    <source>
        <dbReference type="EMBL" id="SFB35852.1"/>
    </source>
</evidence>
<protein>
    <submittedName>
        <fullName evidence="11">Amino acid ABC transporter membrane protein, PAAT family</fullName>
    </submittedName>
</protein>
<dbReference type="InterPro" id="IPR000515">
    <property type="entry name" value="MetI-like"/>
</dbReference>
<evidence type="ECO:0000256" key="9">
    <source>
        <dbReference type="RuleBase" id="RU363032"/>
    </source>
</evidence>
<dbReference type="PROSITE" id="PS50928">
    <property type="entry name" value="ABC_TM1"/>
    <property type="match status" value="1"/>
</dbReference>
<dbReference type="GO" id="GO:0043190">
    <property type="term" value="C:ATP-binding cassette (ABC) transporter complex"/>
    <property type="evidence" value="ECO:0007669"/>
    <property type="project" value="InterPro"/>
</dbReference>
<dbReference type="NCBIfam" id="TIGR01726">
    <property type="entry name" value="HEQRo_perm_3TM"/>
    <property type="match status" value="1"/>
</dbReference>
<evidence type="ECO:0000313" key="12">
    <source>
        <dbReference type="Proteomes" id="UP000198838"/>
    </source>
</evidence>
<evidence type="ECO:0000256" key="7">
    <source>
        <dbReference type="ARBA" id="ARBA00022989"/>
    </source>
</evidence>
<gene>
    <name evidence="11" type="ORF">SAMN05216249_1257</name>
</gene>
<keyword evidence="12" id="KW-1185">Reference proteome</keyword>
<evidence type="ECO:0000256" key="8">
    <source>
        <dbReference type="ARBA" id="ARBA00023136"/>
    </source>
</evidence>
<keyword evidence="7 9" id="KW-1133">Transmembrane helix</keyword>
<dbReference type="SUPFAM" id="SSF161098">
    <property type="entry name" value="MetI-like"/>
    <property type="match status" value="1"/>
</dbReference>
<feature type="transmembrane region" description="Helical" evidence="9">
    <location>
        <begin position="20"/>
        <end position="47"/>
    </location>
</feature>
<dbReference type="AlphaFoldDB" id="A0A1I1AED2"/>
<feature type="transmembrane region" description="Helical" evidence="9">
    <location>
        <begin position="68"/>
        <end position="93"/>
    </location>
</feature>
<dbReference type="GO" id="GO:0006865">
    <property type="term" value="P:amino acid transport"/>
    <property type="evidence" value="ECO:0007669"/>
    <property type="project" value="UniProtKB-KW"/>
</dbReference>
<evidence type="ECO:0000256" key="2">
    <source>
        <dbReference type="ARBA" id="ARBA00010072"/>
    </source>
</evidence>
<dbReference type="InterPro" id="IPR043429">
    <property type="entry name" value="ArtM/GltK/GlnP/TcyL/YhdX-like"/>
</dbReference>
<evidence type="ECO:0000256" key="3">
    <source>
        <dbReference type="ARBA" id="ARBA00022448"/>
    </source>
</evidence>
<dbReference type="Proteomes" id="UP000198838">
    <property type="component" value="Unassembled WGS sequence"/>
</dbReference>
<dbReference type="InterPro" id="IPR035906">
    <property type="entry name" value="MetI-like_sf"/>
</dbReference>
<dbReference type="PANTHER" id="PTHR30614">
    <property type="entry name" value="MEMBRANE COMPONENT OF AMINO ACID ABC TRANSPORTER"/>
    <property type="match status" value="1"/>
</dbReference>
<reference evidence="11 12" key="1">
    <citation type="submission" date="2016-10" db="EMBL/GenBank/DDBJ databases">
        <authorList>
            <person name="de Groot N.N."/>
        </authorList>
    </citation>
    <scope>NUCLEOTIDE SEQUENCE [LARGE SCALE GENOMIC DNA]</scope>
    <source>
        <strain evidence="11 12">DSM 5522</strain>
    </source>
</reference>
<dbReference type="FunFam" id="1.10.3720.10:FF:000033">
    <property type="entry name" value="Polar amino acid ABC transporter permease"/>
    <property type="match status" value="1"/>
</dbReference>
<proteinExistence type="inferred from homology"/>
<evidence type="ECO:0000256" key="6">
    <source>
        <dbReference type="ARBA" id="ARBA00022970"/>
    </source>
</evidence>
<feature type="transmembrane region" description="Helical" evidence="9">
    <location>
        <begin position="196"/>
        <end position="220"/>
    </location>
</feature>
<comment type="subcellular location">
    <subcellularLocation>
        <location evidence="1 9">Cell membrane</location>
        <topology evidence="1 9">Multi-pass membrane protein</topology>
    </subcellularLocation>
</comment>
<evidence type="ECO:0000256" key="5">
    <source>
        <dbReference type="ARBA" id="ARBA00022692"/>
    </source>
</evidence>
<evidence type="ECO:0000256" key="1">
    <source>
        <dbReference type="ARBA" id="ARBA00004651"/>
    </source>
</evidence>
<evidence type="ECO:0000259" key="10">
    <source>
        <dbReference type="PROSITE" id="PS50928"/>
    </source>
</evidence>
<name>A0A1I1AED2_9FIRM</name>
<dbReference type="CDD" id="cd06261">
    <property type="entry name" value="TM_PBP2"/>
    <property type="match status" value="1"/>
</dbReference>
<dbReference type="PANTHER" id="PTHR30614:SF20">
    <property type="entry name" value="GLUTAMINE TRANSPORT SYSTEM PERMEASE PROTEIN GLNP"/>
    <property type="match status" value="1"/>
</dbReference>
<accession>A0A1I1AED2</accession>
<keyword evidence="4" id="KW-1003">Cell membrane</keyword>
<dbReference type="InterPro" id="IPR010065">
    <property type="entry name" value="AA_ABC_transptr_permease_3TM"/>
</dbReference>
<keyword evidence="6" id="KW-0029">Amino-acid transport</keyword>